<dbReference type="GO" id="GO:0016301">
    <property type="term" value="F:kinase activity"/>
    <property type="evidence" value="ECO:0007669"/>
    <property type="project" value="UniProtKB-KW"/>
</dbReference>
<dbReference type="InterPro" id="IPR002173">
    <property type="entry name" value="Carboh/pur_kinase_PfkB_CS"/>
</dbReference>
<dbReference type="Proteomes" id="UP000095447">
    <property type="component" value="Unassembled WGS sequence"/>
</dbReference>
<evidence type="ECO:0000256" key="2">
    <source>
        <dbReference type="ARBA" id="ARBA00022679"/>
    </source>
</evidence>
<protein>
    <submittedName>
        <fullName evidence="5">Fructosamine kinase frlD</fullName>
        <ecNumber evidence="5">2.7.1.-</ecNumber>
    </submittedName>
</protein>
<dbReference type="PANTHER" id="PTHR43085">
    <property type="entry name" value="HEXOKINASE FAMILY MEMBER"/>
    <property type="match status" value="1"/>
</dbReference>
<comment type="similarity">
    <text evidence="1">Belongs to the carbohydrate kinase PfkB family.</text>
</comment>
<evidence type="ECO:0000256" key="1">
    <source>
        <dbReference type="ARBA" id="ARBA00010688"/>
    </source>
</evidence>
<organism evidence="5 6">
    <name type="scientific">Blautia obeum</name>
    <dbReference type="NCBI Taxonomy" id="40520"/>
    <lineage>
        <taxon>Bacteria</taxon>
        <taxon>Bacillati</taxon>
        <taxon>Bacillota</taxon>
        <taxon>Clostridia</taxon>
        <taxon>Lachnospirales</taxon>
        <taxon>Lachnospiraceae</taxon>
        <taxon>Blautia</taxon>
    </lineage>
</organism>
<dbReference type="AlphaFoldDB" id="A0A174DQT3"/>
<dbReference type="RefSeq" id="WP_016222131.1">
    <property type="nucleotide sequence ID" value="NZ_CYZA01000014.1"/>
</dbReference>
<name>A0A174DQT3_9FIRM</name>
<dbReference type="PROSITE" id="PS00583">
    <property type="entry name" value="PFKB_KINASES_1"/>
    <property type="match status" value="1"/>
</dbReference>
<dbReference type="EC" id="2.7.1.-" evidence="5"/>
<evidence type="ECO:0000313" key="6">
    <source>
        <dbReference type="Proteomes" id="UP000095447"/>
    </source>
</evidence>
<keyword evidence="2 5" id="KW-0808">Transferase</keyword>
<evidence type="ECO:0000259" key="4">
    <source>
        <dbReference type="Pfam" id="PF00294"/>
    </source>
</evidence>
<feature type="domain" description="Carbohydrate kinase PfkB" evidence="4">
    <location>
        <begin position="23"/>
        <end position="282"/>
    </location>
</feature>
<evidence type="ECO:0000313" key="5">
    <source>
        <dbReference type="EMBL" id="CUO26619.1"/>
    </source>
</evidence>
<proteinExistence type="inferred from homology"/>
<dbReference type="InterPro" id="IPR029056">
    <property type="entry name" value="Ribokinase-like"/>
</dbReference>
<dbReference type="SUPFAM" id="SSF53613">
    <property type="entry name" value="Ribokinase-like"/>
    <property type="match status" value="1"/>
</dbReference>
<sequence length="283" mass="31260">MDRKIRVAAIGDNCIDYYDSLNESYPGGNPVNVAVYIKRLGGESSYTGAVGTDSFGKIMISAIQNKGVDTSHIQVLDGKTAVTHVDIVDGDRVFGKYEEGVLADFKLREQDISFIKKHDLAVTGIWGMIEDELPLISKEIPVAFDFANKFANPIVEKAIPYVTYAFFSFDEESRNEFRQKYHSMGLKEKENCMEQLKEFMKAMQQKGPKVIIATLGKNGSIGYDGNSWYRFGIIECKVVDTMGAGDSFIAGFLYGILNGLNVQDSMEAGAQNSAVTIGYQGAW</sequence>
<evidence type="ECO:0000256" key="3">
    <source>
        <dbReference type="ARBA" id="ARBA00022777"/>
    </source>
</evidence>
<keyword evidence="3 5" id="KW-0418">Kinase</keyword>
<reference evidence="5 6" key="1">
    <citation type="submission" date="2015-09" db="EMBL/GenBank/DDBJ databases">
        <authorList>
            <consortium name="Pathogen Informatics"/>
        </authorList>
    </citation>
    <scope>NUCLEOTIDE SEQUENCE [LARGE SCALE GENOMIC DNA]</scope>
    <source>
        <strain evidence="5 6">2789STDY5608838</strain>
    </source>
</reference>
<dbReference type="EMBL" id="CYZA01000014">
    <property type="protein sequence ID" value="CUO26619.1"/>
    <property type="molecule type" value="Genomic_DNA"/>
</dbReference>
<dbReference type="InterPro" id="IPR011611">
    <property type="entry name" value="PfkB_dom"/>
</dbReference>
<accession>A0A174DQT3</accession>
<dbReference type="PANTHER" id="PTHR43085:SF41">
    <property type="entry name" value="FRUCTOSELYSINE 6-KINASE"/>
    <property type="match status" value="1"/>
</dbReference>
<gene>
    <name evidence="5" type="primary">frlD</name>
    <name evidence="5" type="ORF">ERS852395_02517</name>
</gene>
<dbReference type="Pfam" id="PF00294">
    <property type="entry name" value="PfkB"/>
    <property type="match status" value="1"/>
</dbReference>
<dbReference type="InterPro" id="IPR050306">
    <property type="entry name" value="PfkB_Carbo_kinase"/>
</dbReference>
<dbReference type="Gene3D" id="3.40.1190.20">
    <property type="match status" value="1"/>
</dbReference>
<dbReference type="PROSITE" id="PS00584">
    <property type="entry name" value="PFKB_KINASES_2"/>
    <property type="match status" value="1"/>
</dbReference>